<sequence>MKTLTFQFQSLFVLLLSFHCWVTWANIHATSGNMHEDFVQCLSLYSEDSSSISKVIYTKNNPSYSSVLDFTIQNLRFSTPTTPKPQVIVTPLHVSHIQAAIKCSQKYGLQIRVRSGGHDYEGLSYVSHVPFVIIDLINLSSISVDVEEKTAWVQAGATIGQLYYNIANKSKTLAFPAGVCPSVGVGGHFSGGGYGFLLRKYGLAGDNVVDAHVIDVNGRLLDRKSMGEDLFWAIRGGGAASFAVVVAWKIELVTVPPTVTVFIVNRTLEQNALKIVHKWQYIADKLPKDLLIGIGLERRAEGNREFIASFGSLFLGEVDRLLPLVQKFLPELGLMKEDCREMTWIESVLFYSGLQNVETLLDRNATSLKQYFKAKTDYVKQPIPETALEGIYDRFSEEEGKTGLLTMIPYGGKMSEISESETPFPHRAGNIYKMMYHVTWRQEENEASQRYFDWIRRLYSFMTPYVSKNPRAAYFNYRDLDIGKNNEGFTSIKQASIWGKKYFINNFNRLVHVKTLVDPGNFFRNEQSIPPLSSWRKNKGD</sequence>
<comment type="caution">
    <text evidence="1">The sequence shown here is derived from an EMBL/GenBank/DDBJ whole genome shotgun (WGS) entry which is preliminary data.</text>
</comment>
<evidence type="ECO:0000313" key="2">
    <source>
        <dbReference type="Proteomes" id="UP001164539"/>
    </source>
</evidence>
<proteinExistence type="predicted"/>
<dbReference type="Proteomes" id="UP001164539">
    <property type="component" value="Chromosome 13"/>
</dbReference>
<protein>
    <submittedName>
        <fullName evidence="1">Cannabidiolic acid synthase-like</fullName>
    </submittedName>
</protein>
<gene>
    <name evidence="1" type="ORF">OWV82_022877</name>
</gene>
<dbReference type="EMBL" id="CM051406">
    <property type="protein sequence ID" value="KAJ4702894.1"/>
    <property type="molecule type" value="Genomic_DNA"/>
</dbReference>
<organism evidence="1 2">
    <name type="scientific">Melia azedarach</name>
    <name type="common">Chinaberry tree</name>
    <dbReference type="NCBI Taxonomy" id="155640"/>
    <lineage>
        <taxon>Eukaryota</taxon>
        <taxon>Viridiplantae</taxon>
        <taxon>Streptophyta</taxon>
        <taxon>Embryophyta</taxon>
        <taxon>Tracheophyta</taxon>
        <taxon>Spermatophyta</taxon>
        <taxon>Magnoliopsida</taxon>
        <taxon>eudicotyledons</taxon>
        <taxon>Gunneridae</taxon>
        <taxon>Pentapetalae</taxon>
        <taxon>rosids</taxon>
        <taxon>malvids</taxon>
        <taxon>Sapindales</taxon>
        <taxon>Meliaceae</taxon>
        <taxon>Melia</taxon>
    </lineage>
</organism>
<accession>A0ACC1WV82</accession>
<reference evidence="1 2" key="1">
    <citation type="journal article" date="2023" name="Science">
        <title>Complex scaffold remodeling in plant triterpene biosynthesis.</title>
        <authorList>
            <person name="De La Pena R."/>
            <person name="Hodgson H."/>
            <person name="Liu J.C."/>
            <person name="Stephenson M.J."/>
            <person name="Martin A.C."/>
            <person name="Owen C."/>
            <person name="Harkess A."/>
            <person name="Leebens-Mack J."/>
            <person name="Jimenez L.E."/>
            <person name="Osbourn A."/>
            <person name="Sattely E.S."/>
        </authorList>
    </citation>
    <scope>NUCLEOTIDE SEQUENCE [LARGE SCALE GENOMIC DNA]</scope>
    <source>
        <strain evidence="2">cv. JPN11</strain>
        <tissue evidence="1">Leaf</tissue>
    </source>
</reference>
<name>A0ACC1WV82_MELAZ</name>
<keyword evidence="2" id="KW-1185">Reference proteome</keyword>
<evidence type="ECO:0000313" key="1">
    <source>
        <dbReference type="EMBL" id="KAJ4702894.1"/>
    </source>
</evidence>